<protein>
    <submittedName>
        <fullName evidence="1">Uncharacterized protein</fullName>
    </submittedName>
</protein>
<organism evidence="1 2">
    <name type="scientific">Pseudolycoriella hygida</name>
    <dbReference type="NCBI Taxonomy" id="35572"/>
    <lineage>
        <taxon>Eukaryota</taxon>
        <taxon>Metazoa</taxon>
        <taxon>Ecdysozoa</taxon>
        <taxon>Arthropoda</taxon>
        <taxon>Hexapoda</taxon>
        <taxon>Insecta</taxon>
        <taxon>Pterygota</taxon>
        <taxon>Neoptera</taxon>
        <taxon>Endopterygota</taxon>
        <taxon>Diptera</taxon>
        <taxon>Nematocera</taxon>
        <taxon>Sciaroidea</taxon>
        <taxon>Sciaridae</taxon>
        <taxon>Pseudolycoriella</taxon>
    </lineage>
</organism>
<dbReference type="Proteomes" id="UP001151699">
    <property type="component" value="Chromosome B"/>
</dbReference>
<gene>
    <name evidence="1" type="ORF">Bhyg_08136</name>
</gene>
<proteinExistence type="predicted"/>
<keyword evidence="2" id="KW-1185">Reference proteome</keyword>
<accession>A0A9Q0S4I0</accession>
<dbReference type="EMBL" id="WJQU01000002">
    <property type="protein sequence ID" value="KAJ6643180.1"/>
    <property type="molecule type" value="Genomic_DNA"/>
</dbReference>
<name>A0A9Q0S4I0_9DIPT</name>
<evidence type="ECO:0000313" key="1">
    <source>
        <dbReference type="EMBL" id="KAJ6643180.1"/>
    </source>
</evidence>
<evidence type="ECO:0000313" key="2">
    <source>
        <dbReference type="Proteomes" id="UP001151699"/>
    </source>
</evidence>
<sequence>MTCRLKTVQYKKFKKTFNNYNAICSCHTANKKFWNRKPVKDDQMLACEDSSEFLVVIHSVRDFNFTFHSIPTYTIKRHKKSMCNTPQSHFRIRYTLLSRKNSICKINEHNVAHEYFVVIYCRRRIKNSDPSALQLQERCVLDRLSEAL</sequence>
<comment type="caution">
    <text evidence="1">The sequence shown here is derived from an EMBL/GenBank/DDBJ whole genome shotgun (WGS) entry which is preliminary data.</text>
</comment>
<reference evidence="1" key="1">
    <citation type="submission" date="2022-07" db="EMBL/GenBank/DDBJ databases">
        <authorList>
            <person name="Trinca V."/>
            <person name="Uliana J.V.C."/>
            <person name="Torres T.T."/>
            <person name="Ward R.J."/>
            <person name="Monesi N."/>
        </authorList>
    </citation>
    <scope>NUCLEOTIDE SEQUENCE</scope>
    <source>
        <strain evidence="1">HSMRA1968</strain>
        <tissue evidence="1">Whole embryos</tissue>
    </source>
</reference>
<dbReference type="PROSITE" id="PS51257">
    <property type="entry name" value="PROKAR_LIPOPROTEIN"/>
    <property type="match status" value="1"/>
</dbReference>
<dbReference type="AlphaFoldDB" id="A0A9Q0S4I0"/>